<dbReference type="InterPro" id="IPR042099">
    <property type="entry name" value="ANL_N_sf"/>
</dbReference>
<dbReference type="InterPro" id="IPR045851">
    <property type="entry name" value="AMP-bd_C_sf"/>
</dbReference>
<dbReference type="GO" id="GO:0005886">
    <property type="term" value="C:plasma membrane"/>
    <property type="evidence" value="ECO:0007669"/>
    <property type="project" value="TreeGrafter"/>
</dbReference>
<evidence type="ECO:0000256" key="1">
    <source>
        <dbReference type="ARBA" id="ARBA00006432"/>
    </source>
</evidence>
<evidence type="ECO:0000256" key="4">
    <source>
        <dbReference type="ARBA" id="ARBA00023098"/>
    </source>
</evidence>
<dbReference type="AlphaFoldDB" id="A0A9X3NP42"/>
<comment type="similarity">
    <text evidence="1">Belongs to the ATP-dependent AMP-binding enzyme family.</text>
</comment>
<keyword evidence="4" id="KW-0443">Lipid metabolism</keyword>
<dbReference type="GO" id="GO:0070566">
    <property type="term" value="F:adenylyltransferase activity"/>
    <property type="evidence" value="ECO:0007669"/>
    <property type="project" value="TreeGrafter"/>
</dbReference>
<dbReference type="PANTHER" id="PTHR22754:SF32">
    <property type="entry name" value="DISCO-INTERACTING PROTEIN 2"/>
    <property type="match status" value="1"/>
</dbReference>
<dbReference type="GO" id="GO:0006633">
    <property type="term" value="P:fatty acid biosynthetic process"/>
    <property type="evidence" value="ECO:0007669"/>
    <property type="project" value="TreeGrafter"/>
</dbReference>
<dbReference type="Gene3D" id="3.40.50.12780">
    <property type="entry name" value="N-terminal domain of ligase-like"/>
    <property type="match status" value="1"/>
</dbReference>
<protein>
    <submittedName>
        <fullName evidence="6">Fatty acyl-AMP ligase</fullName>
    </submittedName>
</protein>
<dbReference type="Proteomes" id="UP001140076">
    <property type="component" value="Unassembled WGS sequence"/>
</dbReference>
<dbReference type="PROSITE" id="PS00455">
    <property type="entry name" value="AMP_BINDING"/>
    <property type="match status" value="1"/>
</dbReference>
<evidence type="ECO:0000256" key="2">
    <source>
        <dbReference type="ARBA" id="ARBA00022598"/>
    </source>
</evidence>
<dbReference type="RefSeq" id="WP_270072616.1">
    <property type="nucleotide sequence ID" value="NZ_JAJAQC010000019.1"/>
</dbReference>
<dbReference type="Gene3D" id="3.30.300.30">
    <property type="match status" value="1"/>
</dbReference>
<evidence type="ECO:0000313" key="6">
    <source>
        <dbReference type="EMBL" id="MDA0565344.1"/>
    </source>
</evidence>
<evidence type="ECO:0000256" key="3">
    <source>
        <dbReference type="ARBA" id="ARBA00022832"/>
    </source>
</evidence>
<dbReference type="InterPro" id="IPR000873">
    <property type="entry name" value="AMP-dep_synth/lig_dom"/>
</dbReference>
<keyword evidence="3" id="KW-0276">Fatty acid metabolism</keyword>
<dbReference type="CDD" id="cd05931">
    <property type="entry name" value="FAAL"/>
    <property type="match status" value="1"/>
</dbReference>
<feature type="domain" description="AMP-dependent synthetase/ligase" evidence="5">
    <location>
        <begin position="12"/>
        <end position="420"/>
    </location>
</feature>
<gene>
    <name evidence="6" type="ORF">LG943_13620</name>
</gene>
<dbReference type="EMBL" id="JAJAQC010000019">
    <property type="protein sequence ID" value="MDA0565344.1"/>
    <property type="molecule type" value="Genomic_DNA"/>
</dbReference>
<keyword evidence="2 6" id="KW-0436">Ligase</keyword>
<keyword evidence="7" id="KW-1185">Reference proteome</keyword>
<accession>A0A9X3NP42</accession>
<evidence type="ECO:0000259" key="5">
    <source>
        <dbReference type="Pfam" id="PF00501"/>
    </source>
</evidence>
<evidence type="ECO:0000313" key="7">
    <source>
        <dbReference type="Proteomes" id="UP001140076"/>
    </source>
</evidence>
<comment type="caution">
    <text evidence="6">The sequence shown here is derived from an EMBL/GenBank/DDBJ whole genome shotgun (WGS) entry which is preliminary data.</text>
</comment>
<organism evidence="6 7">
    <name type="scientific">Streptomonospora mangrovi</name>
    <dbReference type="NCBI Taxonomy" id="2883123"/>
    <lineage>
        <taxon>Bacteria</taxon>
        <taxon>Bacillati</taxon>
        <taxon>Actinomycetota</taxon>
        <taxon>Actinomycetes</taxon>
        <taxon>Streptosporangiales</taxon>
        <taxon>Nocardiopsidaceae</taxon>
        <taxon>Streptomonospora</taxon>
    </lineage>
</organism>
<dbReference type="InterPro" id="IPR020845">
    <property type="entry name" value="AMP-binding_CS"/>
</dbReference>
<dbReference type="GO" id="GO:0016874">
    <property type="term" value="F:ligase activity"/>
    <property type="evidence" value="ECO:0007669"/>
    <property type="project" value="UniProtKB-KW"/>
</dbReference>
<dbReference type="SUPFAM" id="SSF56801">
    <property type="entry name" value="Acetyl-CoA synthetase-like"/>
    <property type="match status" value="1"/>
</dbReference>
<sequence length="583" mass="61138">MTAPPDLLARIRRHAAERPGAPALTFVDFADDPQGAATTWTYADIDRHARRVAALLGAHHPPDRPAAILCPQGLDYAAAFLGCLYAGVCAVPLHPPVPFRHNGRLRALLAGAAPGSLLTTAEHASSVAEFAGEAGLDPSAVLDAAAPAPPHRAGPTPALLPGGPAATGDVAYLQYTSGSTGAPRGVRVTRANIAHTAEQAARAFRQDADSVAVTWLPLFHDFGLAAAITVPLHLGCHAVLFDPMEFVLRPLRWPRLISDYGGTFAPCPDFALGMMCDAAEAAPPGEPAGLDLSSVRALVNGSEPVRPASLNRFTRVFAPHGFAPEAHAPAYGLAEATILVSATPPGTRPRVFPCDRRELAKGQAVRAEEGSGEAAREVVGCGTAWGQEFAVVDPATLMGLPSRHVGEIWVRGPAVTAGYHGSPEATARTYGRRRADAAPGDPADWLRTGDLGFVDDGHLFVVGRLKDLVIIDGRNHHPADLEATVAAAPGAAEALRRGHAAAVSVDDGEGERLVVVAERAEGVVLDELARRRLATRVRTAIAERHGVALHALVLVDPGALPKTSSGKLRRAECRDRYLAGRYT</sequence>
<name>A0A9X3NP42_9ACTN</name>
<dbReference type="FunFam" id="3.40.50.12780:FF:000013">
    <property type="entry name" value="Long-chain-fatty-acid--AMP ligase FadD32"/>
    <property type="match status" value="1"/>
</dbReference>
<dbReference type="Pfam" id="PF00501">
    <property type="entry name" value="AMP-binding"/>
    <property type="match status" value="1"/>
</dbReference>
<reference evidence="6" key="1">
    <citation type="submission" date="2021-10" db="EMBL/GenBank/DDBJ databases">
        <title>Streptomonospora sp. nov., isolated from mangrove soil.</title>
        <authorList>
            <person name="Chen X."/>
            <person name="Ge X."/>
            <person name="Liu W."/>
        </authorList>
    </citation>
    <scope>NUCLEOTIDE SEQUENCE</scope>
    <source>
        <strain evidence="6">S1-112</strain>
    </source>
</reference>
<dbReference type="GO" id="GO:0071766">
    <property type="term" value="P:Actinobacterium-type cell wall biogenesis"/>
    <property type="evidence" value="ECO:0007669"/>
    <property type="project" value="UniProtKB-ARBA"/>
</dbReference>
<dbReference type="PANTHER" id="PTHR22754">
    <property type="entry name" value="DISCO-INTERACTING PROTEIN 2 DIP2 -RELATED"/>
    <property type="match status" value="1"/>
</dbReference>
<proteinExistence type="inferred from homology"/>
<dbReference type="InterPro" id="IPR040097">
    <property type="entry name" value="FAAL/FAAC"/>
</dbReference>